<dbReference type="PANTHER" id="PTHR38459:SF1">
    <property type="entry name" value="PROPHAGE BACTOPRENOL-LINKED GLUCOSE TRANSLOCASE HOMOLOG"/>
    <property type="match status" value="1"/>
</dbReference>
<dbReference type="PANTHER" id="PTHR38459">
    <property type="entry name" value="PROPHAGE BACTOPRENOL-LINKED GLUCOSE TRANSLOCASE HOMOLOG"/>
    <property type="match status" value="1"/>
</dbReference>
<comment type="similarity">
    <text evidence="2">Belongs to the GtrA family.</text>
</comment>
<dbReference type="GO" id="GO:0005886">
    <property type="term" value="C:plasma membrane"/>
    <property type="evidence" value="ECO:0007669"/>
    <property type="project" value="TreeGrafter"/>
</dbReference>
<evidence type="ECO:0000256" key="4">
    <source>
        <dbReference type="ARBA" id="ARBA00022989"/>
    </source>
</evidence>
<name>A0A6H9WHN4_9MICO</name>
<keyword evidence="4 7" id="KW-1133">Transmembrane helix</keyword>
<protein>
    <submittedName>
        <fullName evidence="9">GtrA family protein</fullName>
    </submittedName>
</protein>
<feature type="transmembrane region" description="Helical" evidence="7">
    <location>
        <begin position="12"/>
        <end position="33"/>
    </location>
</feature>
<dbReference type="EMBL" id="WBJY01000001">
    <property type="protein sequence ID" value="KAB1650469.1"/>
    <property type="molecule type" value="Genomic_DNA"/>
</dbReference>
<dbReference type="InterPro" id="IPR051401">
    <property type="entry name" value="GtrA_CellWall_Glycosyl"/>
</dbReference>
<feature type="region of interest" description="Disordered" evidence="6">
    <location>
        <begin position="140"/>
        <end position="171"/>
    </location>
</feature>
<evidence type="ECO:0000259" key="8">
    <source>
        <dbReference type="Pfam" id="PF04138"/>
    </source>
</evidence>
<keyword evidence="5 7" id="KW-0472">Membrane</keyword>
<dbReference type="Pfam" id="PF04138">
    <property type="entry name" value="GtrA_DPMS_TM"/>
    <property type="match status" value="1"/>
</dbReference>
<evidence type="ECO:0000256" key="7">
    <source>
        <dbReference type="SAM" id="Phobius"/>
    </source>
</evidence>
<evidence type="ECO:0000256" key="3">
    <source>
        <dbReference type="ARBA" id="ARBA00022692"/>
    </source>
</evidence>
<comment type="caution">
    <text evidence="9">The sequence shown here is derived from an EMBL/GenBank/DDBJ whole genome shotgun (WGS) entry which is preliminary data.</text>
</comment>
<organism evidence="9 10">
    <name type="scientific">Pseudoclavibacter endophyticus</name>
    <dbReference type="NCBI Taxonomy" id="1778590"/>
    <lineage>
        <taxon>Bacteria</taxon>
        <taxon>Bacillati</taxon>
        <taxon>Actinomycetota</taxon>
        <taxon>Actinomycetes</taxon>
        <taxon>Micrococcales</taxon>
        <taxon>Microbacteriaceae</taxon>
        <taxon>Pseudoclavibacter</taxon>
    </lineage>
</organism>
<reference evidence="9 10" key="1">
    <citation type="submission" date="2019-09" db="EMBL/GenBank/DDBJ databases">
        <title>Phylogeny of genus Pseudoclavibacter and closely related genus.</title>
        <authorList>
            <person name="Li Y."/>
        </authorList>
    </citation>
    <scope>NUCLEOTIDE SEQUENCE [LARGE SCALE GENOMIC DNA]</scope>
    <source>
        <strain evidence="9 10">EGI 60007</strain>
    </source>
</reference>
<feature type="domain" description="GtrA/DPMS transmembrane" evidence="8">
    <location>
        <begin position="9"/>
        <end position="136"/>
    </location>
</feature>
<feature type="transmembrane region" description="Helical" evidence="7">
    <location>
        <begin position="80"/>
        <end position="99"/>
    </location>
</feature>
<proteinExistence type="inferred from homology"/>
<evidence type="ECO:0000256" key="1">
    <source>
        <dbReference type="ARBA" id="ARBA00004141"/>
    </source>
</evidence>
<evidence type="ECO:0000256" key="6">
    <source>
        <dbReference type="SAM" id="MobiDB-lite"/>
    </source>
</evidence>
<evidence type="ECO:0000313" key="10">
    <source>
        <dbReference type="Proteomes" id="UP000431744"/>
    </source>
</evidence>
<sequence>MRLVRQLGKFGLVGGVGFVIDISLYNVLVLTVLAPASIAVGPLLAKTVSTLVAITTNWIGNRLWTFRQHRRRGDSAREGAEFFAVSLAGLVIGLVPLWVSHYLLGWNSLLADNIANVIGLGIGSIFRFALYRFWVFSPSRRRSRESPGDRRSGYPQESRRATRPDSPRVGS</sequence>
<dbReference type="AlphaFoldDB" id="A0A6H9WHN4"/>
<gene>
    <name evidence="9" type="ORF">F8O04_02070</name>
</gene>
<dbReference type="GO" id="GO:0000271">
    <property type="term" value="P:polysaccharide biosynthetic process"/>
    <property type="evidence" value="ECO:0007669"/>
    <property type="project" value="InterPro"/>
</dbReference>
<keyword evidence="10" id="KW-1185">Reference proteome</keyword>
<dbReference type="OrthoDB" id="9807815at2"/>
<evidence type="ECO:0000256" key="5">
    <source>
        <dbReference type="ARBA" id="ARBA00023136"/>
    </source>
</evidence>
<accession>A0A6H9WHN4</accession>
<evidence type="ECO:0000256" key="2">
    <source>
        <dbReference type="ARBA" id="ARBA00009399"/>
    </source>
</evidence>
<feature type="compositionally biased region" description="Basic and acidic residues" evidence="6">
    <location>
        <begin position="144"/>
        <end position="171"/>
    </location>
</feature>
<comment type="subcellular location">
    <subcellularLocation>
        <location evidence="1">Membrane</location>
        <topology evidence="1">Multi-pass membrane protein</topology>
    </subcellularLocation>
</comment>
<feature type="transmembrane region" description="Helical" evidence="7">
    <location>
        <begin position="39"/>
        <end position="59"/>
    </location>
</feature>
<dbReference type="InterPro" id="IPR007267">
    <property type="entry name" value="GtrA_DPMS_TM"/>
</dbReference>
<dbReference type="Proteomes" id="UP000431744">
    <property type="component" value="Unassembled WGS sequence"/>
</dbReference>
<keyword evidence="3 7" id="KW-0812">Transmembrane</keyword>
<feature type="transmembrane region" description="Helical" evidence="7">
    <location>
        <begin position="114"/>
        <end position="134"/>
    </location>
</feature>
<evidence type="ECO:0000313" key="9">
    <source>
        <dbReference type="EMBL" id="KAB1650469.1"/>
    </source>
</evidence>